<dbReference type="PROSITE" id="PS51000">
    <property type="entry name" value="HTH_DEOR_2"/>
    <property type="match status" value="1"/>
</dbReference>
<reference evidence="6 7" key="1">
    <citation type="submission" date="2018-05" db="EMBL/GenBank/DDBJ databases">
        <title>Chitinophaga sp. K3CV102501T nov., isolated from isolated from a monsoon evergreen broad-leaved forest soil.</title>
        <authorList>
            <person name="Lv Y."/>
        </authorList>
    </citation>
    <scope>NUCLEOTIDE SEQUENCE [LARGE SCALE GENOMIC DNA]</scope>
    <source>
        <strain evidence="6 7">GDMCC 1.1325</strain>
    </source>
</reference>
<dbReference type="PROSITE" id="PS00894">
    <property type="entry name" value="HTH_DEOR_1"/>
    <property type="match status" value="1"/>
</dbReference>
<proteinExistence type="predicted"/>
<organism evidence="6 7">
    <name type="scientific">Chitinophaga flava</name>
    <dbReference type="NCBI Taxonomy" id="2259036"/>
    <lineage>
        <taxon>Bacteria</taxon>
        <taxon>Pseudomonadati</taxon>
        <taxon>Bacteroidota</taxon>
        <taxon>Chitinophagia</taxon>
        <taxon>Chitinophagales</taxon>
        <taxon>Chitinophagaceae</taxon>
        <taxon>Chitinophaga</taxon>
    </lineage>
</organism>
<keyword evidence="1" id="KW-0678">Repressor</keyword>
<feature type="domain" description="HTH deoR-type" evidence="5">
    <location>
        <begin position="3"/>
        <end position="58"/>
    </location>
</feature>
<dbReference type="GO" id="GO:0003677">
    <property type="term" value="F:DNA binding"/>
    <property type="evidence" value="ECO:0007669"/>
    <property type="project" value="UniProtKB-KW"/>
</dbReference>
<name>A0A365Y8D4_9BACT</name>
<dbReference type="GO" id="GO:0003700">
    <property type="term" value="F:DNA-binding transcription factor activity"/>
    <property type="evidence" value="ECO:0007669"/>
    <property type="project" value="InterPro"/>
</dbReference>
<evidence type="ECO:0000256" key="2">
    <source>
        <dbReference type="ARBA" id="ARBA00023015"/>
    </source>
</evidence>
<dbReference type="InterPro" id="IPR014036">
    <property type="entry name" value="DeoR-like_C"/>
</dbReference>
<dbReference type="PANTHER" id="PTHR30363">
    <property type="entry name" value="HTH-TYPE TRANSCRIPTIONAL REGULATOR SRLR-RELATED"/>
    <property type="match status" value="1"/>
</dbReference>
<dbReference type="PANTHER" id="PTHR30363:SF4">
    <property type="entry name" value="GLYCEROL-3-PHOSPHATE REGULON REPRESSOR"/>
    <property type="match status" value="1"/>
</dbReference>
<keyword evidence="4" id="KW-0804">Transcription</keyword>
<evidence type="ECO:0000259" key="5">
    <source>
        <dbReference type="PROSITE" id="PS51000"/>
    </source>
</evidence>
<dbReference type="Pfam" id="PF08220">
    <property type="entry name" value="HTH_DeoR"/>
    <property type="match status" value="1"/>
</dbReference>
<dbReference type="InterPro" id="IPR050313">
    <property type="entry name" value="Carb_Metab_HTH_regulators"/>
</dbReference>
<dbReference type="InterPro" id="IPR036390">
    <property type="entry name" value="WH_DNA-bd_sf"/>
</dbReference>
<evidence type="ECO:0000313" key="6">
    <source>
        <dbReference type="EMBL" id="RBL94234.1"/>
    </source>
</evidence>
<dbReference type="SMART" id="SM00420">
    <property type="entry name" value="HTH_DEOR"/>
    <property type="match status" value="1"/>
</dbReference>
<keyword evidence="3" id="KW-0238">DNA-binding</keyword>
<accession>A0A365Y8D4</accession>
<sequence length="248" mass="27124">MLKEERLDYILKKLQADQKVLQAELSTDLQVSEDTVRRDLEVLAQNGQLIKVRGGAIPHSPNPLAFKERSALHEADKQHIARKALSFLHDGQTIIIDGGTSTLALVKLFPLNLRLTVITNSVPIVAQLVEHPTIEVIFTGGRIGKISQTACGMETIRMLQKVRADLNFMGICSLHPDAGVTGLDLEEAEVKSVMVESANKNIALATSDKMGTAEPFKVCDITELDTIVTDNPDLPSLKPYLNLGIQVI</sequence>
<evidence type="ECO:0000256" key="4">
    <source>
        <dbReference type="ARBA" id="ARBA00023163"/>
    </source>
</evidence>
<evidence type="ECO:0000313" key="7">
    <source>
        <dbReference type="Proteomes" id="UP000253410"/>
    </source>
</evidence>
<dbReference type="AlphaFoldDB" id="A0A365Y8D4"/>
<dbReference type="Gene3D" id="1.10.10.10">
    <property type="entry name" value="Winged helix-like DNA-binding domain superfamily/Winged helix DNA-binding domain"/>
    <property type="match status" value="1"/>
</dbReference>
<dbReference type="EMBL" id="QFFJ01000001">
    <property type="protein sequence ID" value="RBL94234.1"/>
    <property type="molecule type" value="Genomic_DNA"/>
</dbReference>
<dbReference type="InterPro" id="IPR001034">
    <property type="entry name" value="DeoR_HTH"/>
</dbReference>
<evidence type="ECO:0000256" key="3">
    <source>
        <dbReference type="ARBA" id="ARBA00023125"/>
    </source>
</evidence>
<dbReference type="SUPFAM" id="SSF100950">
    <property type="entry name" value="NagB/RpiA/CoA transferase-like"/>
    <property type="match status" value="1"/>
</dbReference>
<dbReference type="Pfam" id="PF00455">
    <property type="entry name" value="DeoRC"/>
    <property type="match status" value="1"/>
</dbReference>
<comment type="caution">
    <text evidence="6">The sequence shown here is derived from an EMBL/GenBank/DDBJ whole genome shotgun (WGS) entry which is preliminary data.</text>
</comment>
<dbReference type="SUPFAM" id="SSF46785">
    <property type="entry name" value="Winged helix' DNA-binding domain"/>
    <property type="match status" value="1"/>
</dbReference>
<dbReference type="InterPro" id="IPR018356">
    <property type="entry name" value="Tscrpt_reg_HTH_DeoR_CS"/>
</dbReference>
<keyword evidence="2" id="KW-0805">Transcription regulation</keyword>
<dbReference type="InterPro" id="IPR036388">
    <property type="entry name" value="WH-like_DNA-bd_sf"/>
</dbReference>
<protein>
    <submittedName>
        <fullName evidence="6">DeoR/GlpR transcriptional regulator</fullName>
    </submittedName>
</protein>
<dbReference type="Gene3D" id="3.40.50.1360">
    <property type="match status" value="1"/>
</dbReference>
<dbReference type="InterPro" id="IPR037171">
    <property type="entry name" value="NagB/RpiA_transferase-like"/>
</dbReference>
<dbReference type="SMART" id="SM01134">
    <property type="entry name" value="DeoRC"/>
    <property type="match status" value="1"/>
</dbReference>
<gene>
    <name evidence="6" type="ORF">DF182_14280</name>
</gene>
<dbReference type="RefSeq" id="WP_113616894.1">
    <property type="nucleotide sequence ID" value="NZ_QFFJ01000001.1"/>
</dbReference>
<keyword evidence="7" id="KW-1185">Reference proteome</keyword>
<evidence type="ECO:0000256" key="1">
    <source>
        <dbReference type="ARBA" id="ARBA00022491"/>
    </source>
</evidence>
<dbReference type="PRINTS" id="PR00037">
    <property type="entry name" value="HTHLACR"/>
</dbReference>
<dbReference type="Proteomes" id="UP000253410">
    <property type="component" value="Unassembled WGS sequence"/>
</dbReference>
<dbReference type="OrthoDB" id="9798651at2"/>